<dbReference type="RefSeq" id="WP_183769531.1">
    <property type="nucleotide sequence ID" value="NZ_JACIDK010000001.1"/>
</dbReference>
<dbReference type="NCBIfam" id="NF004936">
    <property type="entry name" value="PRK06289.1"/>
    <property type="match status" value="1"/>
</dbReference>
<dbReference type="PANTHER" id="PTHR42870:SF1">
    <property type="entry name" value="NON-SPECIFIC LIPID-TRANSFER PROTEIN-LIKE 2"/>
    <property type="match status" value="1"/>
</dbReference>
<dbReference type="EMBL" id="JACIDK010000001">
    <property type="protein sequence ID" value="MBB3889522.1"/>
    <property type="molecule type" value="Genomic_DNA"/>
</dbReference>
<evidence type="ECO:0000313" key="4">
    <source>
        <dbReference type="Proteomes" id="UP000530564"/>
    </source>
</evidence>
<organism evidence="3 4">
    <name type="scientific">Phenylobacterium haematophilum</name>
    <dbReference type="NCBI Taxonomy" id="98513"/>
    <lineage>
        <taxon>Bacteria</taxon>
        <taxon>Pseudomonadati</taxon>
        <taxon>Pseudomonadota</taxon>
        <taxon>Alphaproteobacteria</taxon>
        <taxon>Caulobacterales</taxon>
        <taxon>Caulobacteraceae</taxon>
        <taxon>Phenylobacterium</taxon>
    </lineage>
</organism>
<comment type="caution">
    <text evidence="3">The sequence shown here is derived from an EMBL/GenBank/DDBJ whole genome shotgun (WGS) entry which is preliminary data.</text>
</comment>
<evidence type="ECO:0000259" key="2">
    <source>
        <dbReference type="Pfam" id="PF22691"/>
    </source>
</evidence>
<keyword evidence="3" id="KW-0012">Acyltransferase</keyword>
<dbReference type="Pfam" id="PF22691">
    <property type="entry name" value="Thiolase_C_1"/>
    <property type="match status" value="1"/>
</dbReference>
<dbReference type="Proteomes" id="UP000530564">
    <property type="component" value="Unassembled WGS sequence"/>
</dbReference>
<dbReference type="CDD" id="cd00829">
    <property type="entry name" value="SCP-x_thiolase"/>
    <property type="match status" value="1"/>
</dbReference>
<accession>A0A839ZWD9</accession>
<evidence type="ECO:0000313" key="3">
    <source>
        <dbReference type="EMBL" id="MBB3889522.1"/>
    </source>
</evidence>
<dbReference type="PIRSF" id="PIRSF000429">
    <property type="entry name" value="Ac-CoA_Ac_transf"/>
    <property type="match status" value="1"/>
</dbReference>
<dbReference type="AlphaFoldDB" id="A0A839ZWD9"/>
<protein>
    <submittedName>
        <fullName evidence="3">Acetyl-CoA C-acetyltransferase</fullName>
        <ecNumber evidence="3">2.3.1.9</ecNumber>
    </submittedName>
</protein>
<dbReference type="InterPro" id="IPR002155">
    <property type="entry name" value="Thiolase"/>
</dbReference>
<keyword evidence="3" id="KW-0808">Transferase</keyword>
<dbReference type="InterPro" id="IPR016039">
    <property type="entry name" value="Thiolase-like"/>
</dbReference>
<dbReference type="InterPro" id="IPR055140">
    <property type="entry name" value="Thiolase_C_2"/>
</dbReference>
<dbReference type="Gene3D" id="3.40.47.10">
    <property type="match status" value="1"/>
</dbReference>
<dbReference type="GO" id="GO:0003985">
    <property type="term" value="F:acetyl-CoA C-acetyltransferase activity"/>
    <property type="evidence" value="ECO:0007669"/>
    <property type="project" value="UniProtKB-EC"/>
</dbReference>
<evidence type="ECO:0000259" key="1">
    <source>
        <dbReference type="Pfam" id="PF00108"/>
    </source>
</evidence>
<name>A0A839ZWD9_9CAUL</name>
<feature type="domain" description="Thiolase C-terminal" evidence="2">
    <location>
        <begin position="271"/>
        <end position="406"/>
    </location>
</feature>
<gene>
    <name evidence="3" type="ORF">GGQ61_000219</name>
</gene>
<proteinExistence type="predicted"/>
<reference evidence="3 4" key="1">
    <citation type="submission" date="2020-08" db="EMBL/GenBank/DDBJ databases">
        <title>Genomic Encyclopedia of Type Strains, Phase IV (KMG-IV): sequencing the most valuable type-strain genomes for metagenomic binning, comparative biology and taxonomic classification.</title>
        <authorList>
            <person name="Goeker M."/>
        </authorList>
    </citation>
    <scope>NUCLEOTIDE SEQUENCE [LARGE SCALE GENOMIC DNA]</scope>
    <source>
        <strain evidence="3 4">DSM 21793</strain>
    </source>
</reference>
<dbReference type="Pfam" id="PF00108">
    <property type="entry name" value="Thiolase_N"/>
    <property type="match status" value="1"/>
</dbReference>
<dbReference type="PANTHER" id="PTHR42870">
    <property type="entry name" value="ACETYL-COA C-ACETYLTRANSFERASE"/>
    <property type="match status" value="1"/>
</dbReference>
<sequence>MAIYLLGGHQSDFARAWSREGLDLSDILRDGILGALDACKLDPSDIDAVHVGNAFGELYRGQGHLAAMVAQVVPELHGVPAMRHEAACASASIAVLAATAEIEAGRYDCVLIVGAEEEKNLPGDEASKVQNAASWQGREGIDCRFMWPAVFGRLSQEYGERYGLDRRHLNRIAEINLTNAKRNPLSQTRKWAFTAENFTDDDAANPIIEPGTRRMDCGQITDGTSAIVLCSDRFMERYAARRGVKASDFPQILGWGHTNAGIRFLDKIERSKGQDYVFPHVRKAITDAWGRAGIAGPQDLSGVETHDCFTSTEYMAIDHLGLTAPGQSWQAVESGLIELGGKCPVNASGGLIGVGHPVGATGARMLLDAGRQVTGTAGDYQVEGARTYQTLNIGGSLGTVVSFVVGRVG</sequence>
<dbReference type="EC" id="2.3.1.9" evidence="3"/>
<feature type="domain" description="Thiolase N-terminal" evidence="1">
    <location>
        <begin position="22"/>
        <end position="187"/>
    </location>
</feature>
<keyword evidence="4" id="KW-1185">Reference proteome</keyword>
<dbReference type="SUPFAM" id="SSF53901">
    <property type="entry name" value="Thiolase-like"/>
    <property type="match status" value="2"/>
</dbReference>
<dbReference type="InterPro" id="IPR020616">
    <property type="entry name" value="Thiolase_N"/>
</dbReference>